<dbReference type="PATRIC" id="fig|1121318.3.peg.2684"/>
<accession>A0A0L6Z7I6</accession>
<protein>
    <recommendedName>
        <fullName evidence="3">S1 motif domain-containing protein</fullName>
    </recommendedName>
</protein>
<sequence length="62" mass="6655">MVGKIIDINSTEAFILLNDGNTIAISLSSLPNNSKIGASINVNSISSEKLMNNCKIPNNFFI</sequence>
<evidence type="ECO:0000313" key="2">
    <source>
        <dbReference type="Proteomes" id="UP000037043"/>
    </source>
</evidence>
<keyword evidence="2" id="KW-1185">Reference proteome</keyword>
<organism evidence="1 2">
    <name type="scientific">Clostridium homopropionicum DSM 5847</name>
    <dbReference type="NCBI Taxonomy" id="1121318"/>
    <lineage>
        <taxon>Bacteria</taxon>
        <taxon>Bacillati</taxon>
        <taxon>Bacillota</taxon>
        <taxon>Clostridia</taxon>
        <taxon>Eubacteriales</taxon>
        <taxon>Clostridiaceae</taxon>
        <taxon>Clostridium</taxon>
    </lineage>
</organism>
<reference evidence="2" key="1">
    <citation type="submission" date="2015-08" db="EMBL/GenBank/DDBJ databases">
        <title>Genome sequence of the strict anaerobe Clostridium homopropionicum LuHBu1 (DSM 5847T).</title>
        <authorList>
            <person name="Poehlein A."/>
            <person name="Beck M."/>
            <person name="Schiel-Bengelsdorf B."/>
            <person name="Bengelsdorf F.R."/>
            <person name="Daniel R."/>
            <person name="Duerre P."/>
        </authorList>
    </citation>
    <scope>NUCLEOTIDE SEQUENCE [LARGE SCALE GENOMIC DNA]</scope>
    <source>
        <strain evidence="2">DSM 5847</strain>
    </source>
</reference>
<proteinExistence type="predicted"/>
<evidence type="ECO:0008006" key="3">
    <source>
        <dbReference type="Google" id="ProtNLM"/>
    </source>
</evidence>
<dbReference type="EMBL" id="LHUR01000031">
    <property type="protein sequence ID" value="KOA18931.1"/>
    <property type="molecule type" value="Genomic_DNA"/>
</dbReference>
<evidence type="ECO:0000313" key="1">
    <source>
        <dbReference type="EMBL" id="KOA18931.1"/>
    </source>
</evidence>
<dbReference type="AlphaFoldDB" id="A0A0L6Z7I6"/>
<gene>
    <name evidence="1" type="ORF">CLHOM_26710</name>
</gene>
<comment type="caution">
    <text evidence="1">The sequence shown here is derived from an EMBL/GenBank/DDBJ whole genome shotgun (WGS) entry which is preliminary data.</text>
</comment>
<dbReference type="Proteomes" id="UP000037043">
    <property type="component" value="Unassembled WGS sequence"/>
</dbReference>
<name>A0A0L6Z7I6_9CLOT</name>
<dbReference type="RefSeq" id="WP_052222155.1">
    <property type="nucleotide sequence ID" value="NZ_LHUR01000031.1"/>
</dbReference>